<keyword evidence="2" id="KW-0472">Membrane</keyword>
<dbReference type="Gene3D" id="3.30.2090.10">
    <property type="entry name" value="Multidrug efflux transporter AcrB TolC docking domain, DN and DC subdomains"/>
    <property type="match status" value="2"/>
</dbReference>
<dbReference type="AlphaFoldDB" id="A0A5C5YBA2"/>
<feature type="transmembrane region" description="Helical" evidence="2">
    <location>
        <begin position="431"/>
        <end position="451"/>
    </location>
</feature>
<reference evidence="3 4" key="1">
    <citation type="submission" date="2019-02" db="EMBL/GenBank/DDBJ databases">
        <title>Deep-cultivation of Planctomycetes and their phenomic and genomic characterization uncovers novel biology.</title>
        <authorList>
            <person name="Wiegand S."/>
            <person name="Jogler M."/>
            <person name="Boedeker C."/>
            <person name="Pinto D."/>
            <person name="Vollmers J."/>
            <person name="Rivas-Marin E."/>
            <person name="Kohn T."/>
            <person name="Peeters S.H."/>
            <person name="Heuer A."/>
            <person name="Rast P."/>
            <person name="Oberbeckmann S."/>
            <person name="Bunk B."/>
            <person name="Jeske O."/>
            <person name="Meyerdierks A."/>
            <person name="Storesund J.E."/>
            <person name="Kallscheuer N."/>
            <person name="Luecker S."/>
            <person name="Lage O.M."/>
            <person name="Pohl T."/>
            <person name="Merkel B.J."/>
            <person name="Hornburger P."/>
            <person name="Mueller R.-W."/>
            <person name="Bruemmer F."/>
            <person name="Labrenz M."/>
            <person name="Spormann A.M."/>
            <person name="Op Den Camp H."/>
            <person name="Overmann J."/>
            <person name="Amann R."/>
            <person name="Jetten M.S.M."/>
            <person name="Mascher T."/>
            <person name="Medema M.H."/>
            <person name="Devos D.P."/>
            <person name="Kaster A.-K."/>
            <person name="Ovreas L."/>
            <person name="Rohde M."/>
            <person name="Galperin M.Y."/>
            <person name="Jogler C."/>
        </authorList>
    </citation>
    <scope>NUCLEOTIDE SEQUENCE [LARGE SCALE GENOMIC DNA]</scope>
    <source>
        <strain evidence="3 4">Pan14r</strain>
    </source>
</reference>
<dbReference type="InterPro" id="IPR027463">
    <property type="entry name" value="AcrB_DN_DC_subdom"/>
</dbReference>
<feature type="region of interest" description="Disordered" evidence="1">
    <location>
        <begin position="1"/>
        <end position="37"/>
    </location>
</feature>
<accession>A0A5C5YBA2</accession>
<feature type="transmembrane region" description="Helical" evidence="2">
    <location>
        <begin position="1014"/>
        <end position="1034"/>
    </location>
</feature>
<evidence type="ECO:0000313" key="3">
    <source>
        <dbReference type="EMBL" id="TWT72218.1"/>
    </source>
</evidence>
<dbReference type="PANTHER" id="PTHR32063">
    <property type="match status" value="1"/>
</dbReference>
<dbReference type="SUPFAM" id="SSF82714">
    <property type="entry name" value="Multidrug efflux transporter AcrB TolC docking domain, DN and DC subdomains"/>
    <property type="match status" value="2"/>
</dbReference>
<sequence length="1093" mass="118404">MRSIHAVGADIGRRRMTRSTHTRGDANRSDAPKSEASRDSSWIGSIAFGFYHDSRLTVLILTLILVAGASSFAILPRMEDPVLVKRAALITTPLPGADAQRVESQVSEKIENRLRDIEEIKEIRSISRGGISTISVELLDSVTESGTIWSRVRSRLEDSLQDLPPDAGRPQFDELEVRAHALIVGLTWNRDEAPDYRVLRRLAADLQDVLQNLPGTDTVSRFGDPGEEIEIEIDPARAASLSLTPGAIADQVTAFDVKRSAGQVRRESMELLLEVGNQLDWVDQISDIPIRQSGDGFVRLGDLATVQMGVPDPPSRLAMLGGRPAVVLGATVRSTYRIDRWTTKAEQALAGFRETMPDGIKIDSVLRQSDYVDQRLQSLASNLLIGAAAISLVIYLLMGWRSAVMVTLTLPLASLMVLFFLRVVGIPIHQMSVTGLIISLGLLIDNAIVIVDEVRGRLRSGQSRIDTMVNSVRHLAIPLLGSTVTTALAFAPIALMPGPAGEFVGSIAISVIFAIFSSLFLALTLIPTIAARWLPKLDPNEGSAHPKHGWLRQIHENGLRTDGLASRFQSLLHWLLRRPLRGIAVSVIAPVLGFAFFPTLNEQFFPPSDRNQFHITVEGPATNSLSQTQRTAAEIDLVLQQYGMKRVDWFFGESAPQFYYNVISNRKGTSNYAQALVTTTDAGDPVPLIRKLQSELSRRITSSRVLVRQLEQGPPFDAPVEVRVFGPDLQTLRNLGDHYRQLLSTIPEVTYCRLDMNEVLPQVSIGVDGESARMAGLEPNQIARQLFSSLEGRVGGSILQDNEELPIIVRVKDADRGSLNRITSMDLVGQSSDGDVRLMPLDAVADVTLIPETAAIPRLNRRRMNEVAAFVQAGVLPSVVQARIEQLIAESDAPLPRGYRIEYGGEASKRDDAVGNLFSTVGVLAVLMAATLVMSFGSFRLAAIIASVAALSIGLGLGALEIARYPFGFMAIIGTMGLIGVAINDSIVVLAAISANARAAGGDIDAIVHEVMYCSRHVVATTFTTMVGFAPLILDGGRFWPPMAVCIAGGVAGATLLALVLVPSAYRLVSIKPCPIADAESIPIPMPLRTAGT</sequence>
<feature type="transmembrane region" description="Helical" evidence="2">
    <location>
        <begin position="56"/>
        <end position="75"/>
    </location>
</feature>
<keyword evidence="2" id="KW-0812">Transmembrane</keyword>
<feature type="transmembrane region" description="Helical" evidence="2">
    <location>
        <begin position="580"/>
        <end position="600"/>
    </location>
</feature>
<dbReference type="Gene3D" id="3.30.70.1320">
    <property type="entry name" value="Multidrug efflux transporter AcrB pore domain like"/>
    <property type="match status" value="1"/>
</dbReference>
<feature type="transmembrane region" description="Helical" evidence="2">
    <location>
        <begin position="941"/>
        <end position="963"/>
    </location>
</feature>
<dbReference type="Gene3D" id="3.30.70.1430">
    <property type="entry name" value="Multidrug efflux transporter AcrB pore domain"/>
    <property type="match status" value="2"/>
</dbReference>
<protein>
    <submittedName>
        <fullName evidence="3">Nickel and cobalt resistance protein CnrA</fullName>
    </submittedName>
</protein>
<feature type="transmembrane region" description="Helical" evidence="2">
    <location>
        <begin position="379"/>
        <end position="397"/>
    </location>
</feature>
<name>A0A5C5YBA2_9PLAN</name>
<dbReference type="Pfam" id="PF00873">
    <property type="entry name" value="ACR_tran"/>
    <property type="match status" value="1"/>
</dbReference>
<feature type="transmembrane region" description="Helical" evidence="2">
    <location>
        <begin position="404"/>
        <end position="425"/>
    </location>
</feature>
<dbReference type="GO" id="GO:0042910">
    <property type="term" value="F:xenobiotic transmembrane transporter activity"/>
    <property type="evidence" value="ECO:0007669"/>
    <property type="project" value="TreeGrafter"/>
</dbReference>
<dbReference type="Gene3D" id="1.20.1640.10">
    <property type="entry name" value="Multidrug efflux transporter AcrB transmembrane domain"/>
    <property type="match status" value="2"/>
</dbReference>
<dbReference type="PRINTS" id="PR00702">
    <property type="entry name" value="ACRIFLAVINRP"/>
</dbReference>
<comment type="caution">
    <text evidence="3">The sequence shown here is derived from an EMBL/GenBank/DDBJ whole genome shotgun (WGS) entry which is preliminary data.</text>
</comment>
<gene>
    <name evidence="3" type="primary">cnrA_4</name>
    <name evidence="3" type="ORF">Pan14r_45360</name>
</gene>
<evidence type="ECO:0000313" key="4">
    <source>
        <dbReference type="Proteomes" id="UP000317238"/>
    </source>
</evidence>
<feature type="transmembrane region" description="Helical" evidence="2">
    <location>
        <begin position="913"/>
        <end position="934"/>
    </location>
</feature>
<feature type="compositionally biased region" description="Basic and acidic residues" evidence="1">
    <location>
        <begin position="22"/>
        <end position="37"/>
    </location>
</feature>
<dbReference type="Gene3D" id="3.30.70.1440">
    <property type="entry name" value="Multidrug efflux transporter AcrB pore domain"/>
    <property type="match status" value="1"/>
</dbReference>
<proteinExistence type="predicted"/>
<feature type="transmembrane region" description="Helical" evidence="2">
    <location>
        <begin position="472"/>
        <end position="495"/>
    </location>
</feature>
<keyword evidence="4" id="KW-1185">Reference proteome</keyword>
<feature type="transmembrane region" description="Helical" evidence="2">
    <location>
        <begin position="1040"/>
        <end position="1062"/>
    </location>
</feature>
<dbReference type="EMBL" id="SJPL01000001">
    <property type="protein sequence ID" value="TWT72218.1"/>
    <property type="molecule type" value="Genomic_DNA"/>
</dbReference>
<dbReference type="PANTHER" id="PTHR32063:SF18">
    <property type="entry name" value="CATION EFFLUX SYSTEM PROTEIN"/>
    <property type="match status" value="1"/>
</dbReference>
<feature type="transmembrane region" description="Helical" evidence="2">
    <location>
        <begin position="507"/>
        <end position="526"/>
    </location>
</feature>
<organism evidence="3 4">
    <name type="scientific">Crateriforma conspicua</name>
    <dbReference type="NCBI Taxonomy" id="2527996"/>
    <lineage>
        <taxon>Bacteria</taxon>
        <taxon>Pseudomonadati</taxon>
        <taxon>Planctomycetota</taxon>
        <taxon>Planctomycetia</taxon>
        <taxon>Planctomycetales</taxon>
        <taxon>Planctomycetaceae</taxon>
        <taxon>Crateriforma</taxon>
    </lineage>
</organism>
<keyword evidence="2" id="KW-1133">Transmembrane helix</keyword>
<dbReference type="Proteomes" id="UP000317238">
    <property type="component" value="Unassembled WGS sequence"/>
</dbReference>
<feature type="transmembrane region" description="Helical" evidence="2">
    <location>
        <begin position="969"/>
        <end position="993"/>
    </location>
</feature>
<dbReference type="SUPFAM" id="SSF82866">
    <property type="entry name" value="Multidrug efflux transporter AcrB transmembrane domain"/>
    <property type="match status" value="2"/>
</dbReference>
<evidence type="ECO:0000256" key="2">
    <source>
        <dbReference type="SAM" id="Phobius"/>
    </source>
</evidence>
<dbReference type="SUPFAM" id="SSF82693">
    <property type="entry name" value="Multidrug efflux transporter AcrB pore domain, PN1, PN2, PC1 and PC2 subdomains"/>
    <property type="match status" value="2"/>
</dbReference>
<dbReference type="InterPro" id="IPR001036">
    <property type="entry name" value="Acrflvin-R"/>
</dbReference>
<dbReference type="GO" id="GO:0005886">
    <property type="term" value="C:plasma membrane"/>
    <property type="evidence" value="ECO:0007669"/>
    <property type="project" value="TreeGrafter"/>
</dbReference>
<evidence type="ECO:0000256" key="1">
    <source>
        <dbReference type="SAM" id="MobiDB-lite"/>
    </source>
</evidence>